<dbReference type="GO" id="GO:0006281">
    <property type="term" value="P:DNA repair"/>
    <property type="evidence" value="ECO:0007669"/>
    <property type="project" value="UniProtKB-UniRule"/>
</dbReference>
<keyword evidence="9" id="KW-0234">DNA repair</keyword>
<feature type="region of interest" description="Disordered" evidence="11">
    <location>
        <begin position="1"/>
        <end position="24"/>
    </location>
</feature>
<comment type="function">
    <text evidence="9">Component of the NuA4 histone acetyltransferase complex which is involved in transcriptional activation of selected genes principally by acetylation of nucleosomal histone H4 and H2A. The NuA4 complex is also involved in DNA repair.</text>
</comment>
<dbReference type="GO" id="GO:0005634">
    <property type="term" value="C:nucleus"/>
    <property type="evidence" value="ECO:0007669"/>
    <property type="project" value="UniProtKB-SubCell"/>
</dbReference>
<comment type="similarity">
    <text evidence="2 9">Belongs to the EAF6 family.</text>
</comment>
<evidence type="ECO:0000313" key="13">
    <source>
        <dbReference type="Proteomes" id="UP000799429"/>
    </source>
</evidence>
<comment type="subunit">
    <text evidence="9">Component of the NuA4 histone acetyltransferase complex.</text>
</comment>
<evidence type="ECO:0000256" key="1">
    <source>
        <dbReference type="ARBA" id="ARBA00004123"/>
    </source>
</evidence>
<dbReference type="Proteomes" id="UP000799429">
    <property type="component" value="Unassembled WGS sequence"/>
</dbReference>
<keyword evidence="9" id="KW-0227">DNA damage</keyword>
<proteinExistence type="inferred from homology"/>
<evidence type="ECO:0000256" key="11">
    <source>
        <dbReference type="SAM" id="MobiDB-lite"/>
    </source>
</evidence>
<organism evidence="12 13">
    <name type="scientific">Patellaria atrata CBS 101060</name>
    <dbReference type="NCBI Taxonomy" id="1346257"/>
    <lineage>
        <taxon>Eukaryota</taxon>
        <taxon>Fungi</taxon>
        <taxon>Dikarya</taxon>
        <taxon>Ascomycota</taxon>
        <taxon>Pezizomycotina</taxon>
        <taxon>Dothideomycetes</taxon>
        <taxon>Dothideomycetes incertae sedis</taxon>
        <taxon>Patellariales</taxon>
        <taxon>Patellariaceae</taxon>
        <taxon>Patellaria</taxon>
    </lineage>
</organism>
<evidence type="ECO:0000256" key="9">
    <source>
        <dbReference type="RuleBase" id="RU368022"/>
    </source>
</evidence>
<keyword evidence="7 9" id="KW-0804">Transcription</keyword>
<evidence type="ECO:0000313" key="12">
    <source>
        <dbReference type="EMBL" id="KAF2835526.1"/>
    </source>
</evidence>
<evidence type="ECO:0000256" key="3">
    <source>
        <dbReference type="ARBA" id="ARBA00018504"/>
    </source>
</evidence>
<evidence type="ECO:0000256" key="2">
    <source>
        <dbReference type="ARBA" id="ARBA00010916"/>
    </source>
</evidence>
<dbReference type="AlphaFoldDB" id="A0A9P4VJQ6"/>
<keyword evidence="6 10" id="KW-0175">Coiled coil</keyword>
<dbReference type="GO" id="GO:0035267">
    <property type="term" value="C:NuA4 histone acetyltransferase complex"/>
    <property type="evidence" value="ECO:0007669"/>
    <property type="project" value="UniProtKB-UniRule"/>
</dbReference>
<sequence>MAENAPPGTNGANGTSDAARGQPYYEKLRRDLRDAIQKKRILDQNMANLEDTIYKIESSYLEEASAGNIIKGFDSYIKGSTGGIAGGTGGGTATRRKATISDADRIFSRSSASFNNVRWMRLRLMVDRG</sequence>
<protein>
    <recommendedName>
        <fullName evidence="3 9">Chromatin modification-related protein EAF6</fullName>
    </recommendedName>
</protein>
<dbReference type="InterPro" id="IPR015418">
    <property type="entry name" value="Eaf6"/>
</dbReference>
<dbReference type="GO" id="GO:0006325">
    <property type="term" value="P:chromatin organization"/>
    <property type="evidence" value="ECO:0007669"/>
    <property type="project" value="UniProtKB-KW"/>
</dbReference>
<gene>
    <name evidence="12" type="ORF">M501DRAFT_998992</name>
</gene>
<accession>A0A9P4VJQ6</accession>
<dbReference type="OrthoDB" id="440324at2759"/>
<reference evidence="12" key="1">
    <citation type="journal article" date="2020" name="Stud. Mycol.">
        <title>101 Dothideomycetes genomes: a test case for predicting lifestyles and emergence of pathogens.</title>
        <authorList>
            <person name="Haridas S."/>
            <person name="Albert R."/>
            <person name="Binder M."/>
            <person name="Bloem J."/>
            <person name="Labutti K."/>
            <person name="Salamov A."/>
            <person name="Andreopoulos B."/>
            <person name="Baker S."/>
            <person name="Barry K."/>
            <person name="Bills G."/>
            <person name="Bluhm B."/>
            <person name="Cannon C."/>
            <person name="Castanera R."/>
            <person name="Culley D."/>
            <person name="Daum C."/>
            <person name="Ezra D."/>
            <person name="Gonzalez J."/>
            <person name="Henrissat B."/>
            <person name="Kuo A."/>
            <person name="Liang C."/>
            <person name="Lipzen A."/>
            <person name="Lutzoni F."/>
            <person name="Magnuson J."/>
            <person name="Mondo S."/>
            <person name="Nolan M."/>
            <person name="Ohm R."/>
            <person name="Pangilinan J."/>
            <person name="Park H.-J."/>
            <person name="Ramirez L."/>
            <person name="Alfaro M."/>
            <person name="Sun H."/>
            <person name="Tritt A."/>
            <person name="Yoshinaga Y."/>
            <person name="Zwiers L.-H."/>
            <person name="Turgeon B."/>
            <person name="Goodwin S."/>
            <person name="Spatafora J."/>
            <person name="Crous P."/>
            <person name="Grigoriev I."/>
        </authorList>
    </citation>
    <scope>NUCLEOTIDE SEQUENCE</scope>
    <source>
        <strain evidence="12">CBS 101060</strain>
    </source>
</reference>
<dbReference type="Pfam" id="PF09340">
    <property type="entry name" value="NuA4"/>
    <property type="match status" value="1"/>
</dbReference>
<dbReference type="EMBL" id="MU006108">
    <property type="protein sequence ID" value="KAF2835526.1"/>
    <property type="molecule type" value="Genomic_DNA"/>
</dbReference>
<evidence type="ECO:0000256" key="8">
    <source>
        <dbReference type="ARBA" id="ARBA00023242"/>
    </source>
</evidence>
<feature type="coiled-coil region" evidence="10">
    <location>
        <begin position="25"/>
        <end position="52"/>
    </location>
</feature>
<comment type="caution">
    <text evidence="12">The sequence shown here is derived from an EMBL/GenBank/DDBJ whole genome shotgun (WGS) entry which is preliminary data.</text>
</comment>
<evidence type="ECO:0000256" key="5">
    <source>
        <dbReference type="ARBA" id="ARBA00023015"/>
    </source>
</evidence>
<evidence type="ECO:0000256" key="4">
    <source>
        <dbReference type="ARBA" id="ARBA00022853"/>
    </source>
</evidence>
<keyword evidence="4 9" id="KW-0156">Chromatin regulator</keyword>
<keyword evidence="8 9" id="KW-0539">Nucleus</keyword>
<evidence type="ECO:0000256" key="7">
    <source>
        <dbReference type="ARBA" id="ARBA00023163"/>
    </source>
</evidence>
<keyword evidence="13" id="KW-1185">Reference proteome</keyword>
<comment type="subcellular location">
    <subcellularLocation>
        <location evidence="1 9">Nucleus</location>
    </subcellularLocation>
</comment>
<evidence type="ECO:0000256" key="6">
    <source>
        <dbReference type="ARBA" id="ARBA00023054"/>
    </source>
</evidence>
<dbReference type="PANTHER" id="PTHR13476">
    <property type="entry name" value="CHROMATIN MODIFICATION-RELATED PROTEIN MEAF6"/>
    <property type="match status" value="1"/>
</dbReference>
<keyword evidence="5 9" id="KW-0805">Transcription regulation</keyword>
<name>A0A9P4VJQ6_9PEZI</name>
<evidence type="ECO:0000256" key="10">
    <source>
        <dbReference type="SAM" id="Coils"/>
    </source>
</evidence>